<name>A0A2J8ILD0_PANTR</name>
<dbReference type="EMBL" id="NBAG03000819">
    <property type="protein sequence ID" value="PNI11318.1"/>
    <property type="molecule type" value="Genomic_DNA"/>
</dbReference>
<reference evidence="2 3" key="1">
    <citation type="submission" date="2017-12" db="EMBL/GenBank/DDBJ databases">
        <title>High-resolution comparative analysis of great ape genomes.</title>
        <authorList>
            <person name="Pollen A."/>
            <person name="Hastie A."/>
            <person name="Hormozdiari F."/>
            <person name="Dougherty M."/>
            <person name="Liu R."/>
            <person name="Chaisson M."/>
            <person name="Hoppe E."/>
            <person name="Hill C."/>
            <person name="Pang A."/>
            <person name="Hillier L."/>
            <person name="Baker C."/>
            <person name="Armstrong J."/>
            <person name="Shendure J."/>
            <person name="Paten B."/>
            <person name="Wilson R."/>
            <person name="Chao H."/>
            <person name="Schneider V."/>
            <person name="Ventura M."/>
            <person name="Kronenberg Z."/>
            <person name="Murali S."/>
            <person name="Gordon D."/>
            <person name="Cantsilieris S."/>
            <person name="Munson K."/>
            <person name="Nelson B."/>
            <person name="Raja A."/>
            <person name="Underwood J."/>
            <person name="Diekhans M."/>
            <person name="Fiddes I."/>
            <person name="Haussler D."/>
            <person name="Eichler E."/>
        </authorList>
    </citation>
    <scope>NUCLEOTIDE SEQUENCE [LARGE SCALE GENOMIC DNA]</scope>
    <source>
        <strain evidence="2">Yerkes chimp pedigree #C0471</strain>
    </source>
</reference>
<evidence type="ECO:0000256" key="1">
    <source>
        <dbReference type="SAM" id="MobiDB-lite"/>
    </source>
</evidence>
<organism evidence="2 3">
    <name type="scientific">Pan troglodytes</name>
    <name type="common">Chimpanzee</name>
    <dbReference type="NCBI Taxonomy" id="9598"/>
    <lineage>
        <taxon>Eukaryota</taxon>
        <taxon>Metazoa</taxon>
        <taxon>Chordata</taxon>
        <taxon>Craniata</taxon>
        <taxon>Vertebrata</taxon>
        <taxon>Euteleostomi</taxon>
        <taxon>Mammalia</taxon>
        <taxon>Eutheria</taxon>
        <taxon>Euarchontoglires</taxon>
        <taxon>Primates</taxon>
        <taxon>Haplorrhini</taxon>
        <taxon>Catarrhini</taxon>
        <taxon>Hominidae</taxon>
        <taxon>Pan</taxon>
    </lineage>
</organism>
<protein>
    <submittedName>
        <fullName evidence="2">NUPR1 isoform 2</fullName>
    </submittedName>
</protein>
<accession>A0A2J8ILD0</accession>
<evidence type="ECO:0000313" key="3">
    <source>
        <dbReference type="Proteomes" id="UP000236370"/>
    </source>
</evidence>
<sequence>MATFPPATSAPQQPPGPEDEDSSLDESDLYSLAHSYLSWSAVV</sequence>
<comment type="caution">
    <text evidence="2">The sequence shown here is derived from an EMBL/GenBank/DDBJ whole genome shotgun (WGS) entry which is preliminary data.</text>
</comment>
<evidence type="ECO:0000313" key="2">
    <source>
        <dbReference type="EMBL" id="PNI11318.1"/>
    </source>
</evidence>
<proteinExistence type="predicted"/>
<dbReference type="Proteomes" id="UP000236370">
    <property type="component" value="Unassembled WGS sequence"/>
</dbReference>
<gene>
    <name evidence="2" type="ORF">CK820_G0055635</name>
</gene>
<dbReference type="AlphaFoldDB" id="A0A2J8ILD0"/>
<feature type="region of interest" description="Disordered" evidence="1">
    <location>
        <begin position="1"/>
        <end position="26"/>
    </location>
</feature>
<feature type="compositionally biased region" description="Acidic residues" evidence="1">
    <location>
        <begin position="17"/>
        <end position="26"/>
    </location>
</feature>